<evidence type="ECO:0000313" key="4">
    <source>
        <dbReference type="Proteomes" id="UP000215596"/>
    </source>
</evidence>
<comment type="caution">
    <text evidence="3">The sequence shown here is derived from an EMBL/GenBank/DDBJ whole genome shotgun (WGS) entry which is preliminary data.</text>
</comment>
<evidence type="ECO:0000313" key="3">
    <source>
        <dbReference type="EMBL" id="PAD73663.1"/>
    </source>
</evidence>
<dbReference type="PANTHER" id="PTHR37829:SF3">
    <property type="entry name" value="PROTEIN JAYE-RELATED"/>
    <property type="match status" value="1"/>
</dbReference>
<feature type="domain" description="Baseplate protein J-like barrel" evidence="2">
    <location>
        <begin position="95"/>
        <end position="175"/>
    </location>
</feature>
<dbReference type="Pfam" id="PF04865">
    <property type="entry name" value="Baseplate_J"/>
    <property type="match status" value="1"/>
</dbReference>
<sequence>MLDRTGFKRRRFQDLYDEIEDKAKEAFGENINTSERSPLGIILRLFAWFLAMIWGVAEDVYNSAYKNTAEGNNLDRLGPYSGVTRILEQWATGSVVISGTPGRTEEAGFQVATETGVYFETIEPFTLGADGKATVKVEAMAPGSQGNVAAGSITIIVNPNPDITAVTNPERTQGGREKETDAEFRDRMDQAVAGGGAASVDAIRGALLRLESVRAATVIPNFTTQLDSAGRPPKSYQAYVLGGDNQAIAKSIFDKGAAGIESYGDISVEVMDLGGYPHIVKFSRAQEVALQIQVDVTKNDSYPVDGDDLIRSALVRYVGGEDGGSYYNGLNMGAQVVYTRLISAVYSVTGVEDVVIKVGTSGVLGTENVHIEPFQVAQVKAEDIEVTSHV</sequence>
<dbReference type="InterPro" id="IPR006949">
    <property type="entry name" value="Barrel_Baseplate_J-like"/>
</dbReference>
<dbReference type="EMBL" id="NPBY01000063">
    <property type="protein sequence ID" value="PAD73663.1"/>
    <property type="molecule type" value="Genomic_DNA"/>
</dbReference>
<dbReference type="PANTHER" id="PTHR37829">
    <property type="entry name" value="PHAGE-LIKE ELEMENT PBSX PROTEIN XKDT"/>
    <property type="match status" value="1"/>
</dbReference>
<proteinExistence type="predicted"/>
<gene>
    <name evidence="3" type="ORF">CHH67_19700</name>
</gene>
<organism evidence="3 4">
    <name type="scientific">Paenibacillus campinasensis</name>
    <dbReference type="NCBI Taxonomy" id="66347"/>
    <lineage>
        <taxon>Bacteria</taxon>
        <taxon>Bacillati</taxon>
        <taxon>Bacillota</taxon>
        <taxon>Bacilli</taxon>
        <taxon>Bacillales</taxon>
        <taxon>Paenibacillaceae</taxon>
        <taxon>Paenibacillus</taxon>
    </lineage>
</organism>
<reference evidence="3 4" key="1">
    <citation type="submission" date="2017-07" db="EMBL/GenBank/DDBJ databases">
        <title>Isolation and whole genome analysis of endospore-forming bacteria from heroin.</title>
        <authorList>
            <person name="Kalinowski J."/>
            <person name="Ahrens B."/>
            <person name="Al-Dilaimi A."/>
            <person name="Winkler A."/>
            <person name="Wibberg D."/>
            <person name="Schleenbecker U."/>
            <person name="Ruckert C."/>
            <person name="Wolfel R."/>
            <person name="Grass G."/>
        </authorList>
    </citation>
    <scope>NUCLEOTIDE SEQUENCE [LARGE SCALE GENOMIC DNA]</scope>
    <source>
        <strain evidence="3 4">7537-G1</strain>
    </source>
</reference>
<protein>
    <recommendedName>
        <fullName evidence="2">Baseplate protein J-like barrel domain-containing protein</fullName>
    </recommendedName>
</protein>
<evidence type="ECO:0000259" key="2">
    <source>
        <dbReference type="Pfam" id="PF04865"/>
    </source>
</evidence>
<dbReference type="AlphaFoldDB" id="A0A268EKK7"/>
<name>A0A268EKK7_9BACL</name>
<feature type="region of interest" description="Disordered" evidence="1">
    <location>
        <begin position="161"/>
        <end position="182"/>
    </location>
</feature>
<dbReference type="RefSeq" id="WP_095267068.1">
    <property type="nucleotide sequence ID" value="NZ_NPBY01000063.1"/>
</dbReference>
<dbReference type="OrthoDB" id="7904838at2"/>
<accession>A0A268EKK7</accession>
<dbReference type="Proteomes" id="UP000215596">
    <property type="component" value="Unassembled WGS sequence"/>
</dbReference>
<dbReference type="InterPro" id="IPR052399">
    <property type="entry name" value="Phage_Baseplate_Assmbl_Protein"/>
</dbReference>
<feature type="compositionally biased region" description="Basic and acidic residues" evidence="1">
    <location>
        <begin position="173"/>
        <end position="182"/>
    </location>
</feature>
<evidence type="ECO:0000256" key="1">
    <source>
        <dbReference type="SAM" id="MobiDB-lite"/>
    </source>
</evidence>